<feature type="region of interest" description="Disordered" evidence="1">
    <location>
        <begin position="188"/>
        <end position="334"/>
    </location>
</feature>
<dbReference type="PANTHER" id="PTHR12784:SF28">
    <property type="entry name" value="PROTEIN SICKIE"/>
    <property type="match status" value="1"/>
</dbReference>
<sequence>MCATKCPKKVTPAASRGGHLQPPQQQIHQRSLLTKRNFLQNPSTPQKYCISQLDLLRPVKTKAETISLYTEWANHYLEKAGYACFVRDLQNDLRDGKMLISLTHASGSTGSGRHQCWDDRGSSQREVVEACLKVLEEIGVDMQDVTADGIVNGRLKCILGLFFNLSKFKQKMRQCSQPKLSYRLPLVHTHHHHHKQGNAASVAPASLDSPDGDKRYVTPPSSVQSSVLQPYNDLQPSRPVSDHLVMNKSTDSTSRLPVFGMKKGKNCSILPTTGATDPRGPSRKESTGEESTISSLLCPRVNPPRSIRSQKPVKNLQTQRTHPQDTQGSPIGNQPMLGGDLRCAVSSLPKAGQKPPKSGFSVNGGHATEANGIRRGRPSNLPHFSNDVSSGRYHYLACLNSVQLKTD</sequence>
<dbReference type="Pfam" id="PF00307">
    <property type="entry name" value="CH"/>
    <property type="match status" value="1"/>
</dbReference>
<feature type="region of interest" description="Disordered" evidence="1">
    <location>
        <begin position="1"/>
        <end position="25"/>
    </location>
</feature>
<dbReference type="EMBL" id="UXSR01000109">
    <property type="protein sequence ID" value="VDD75007.1"/>
    <property type="molecule type" value="Genomic_DNA"/>
</dbReference>
<dbReference type="SUPFAM" id="SSF47576">
    <property type="entry name" value="Calponin-homology domain, CH-domain"/>
    <property type="match status" value="1"/>
</dbReference>
<dbReference type="InterPro" id="IPR039041">
    <property type="entry name" value="Nav/unc-53"/>
</dbReference>
<gene>
    <name evidence="3" type="ORF">MCOS_LOCUS1010</name>
</gene>
<dbReference type="PROSITE" id="PS50021">
    <property type="entry name" value="CH"/>
    <property type="match status" value="1"/>
</dbReference>
<organism evidence="3 4">
    <name type="scientific">Mesocestoides corti</name>
    <name type="common">Flatworm</name>
    <dbReference type="NCBI Taxonomy" id="53468"/>
    <lineage>
        <taxon>Eukaryota</taxon>
        <taxon>Metazoa</taxon>
        <taxon>Spiralia</taxon>
        <taxon>Lophotrochozoa</taxon>
        <taxon>Platyhelminthes</taxon>
        <taxon>Cestoda</taxon>
        <taxon>Eucestoda</taxon>
        <taxon>Cyclophyllidea</taxon>
        <taxon>Mesocestoididae</taxon>
        <taxon>Mesocestoides</taxon>
    </lineage>
</organism>
<evidence type="ECO:0000259" key="2">
    <source>
        <dbReference type="PROSITE" id="PS50021"/>
    </source>
</evidence>
<name>A0A0R3U385_MESCO</name>
<dbReference type="SMART" id="SM00033">
    <property type="entry name" value="CH"/>
    <property type="match status" value="1"/>
</dbReference>
<proteinExistence type="predicted"/>
<dbReference type="Proteomes" id="UP000267029">
    <property type="component" value="Unassembled WGS sequence"/>
</dbReference>
<dbReference type="InterPro" id="IPR036872">
    <property type="entry name" value="CH_dom_sf"/>
</dbReference>
<dbReference type="STRING" id="53468.A0A0R3U385"/>
<evidence type="ECO:0000313" key="3">
    <source>
        <dbReference type="EMBL" id="VDD75007.1"/>
    </source>
</evidence>
<dbReference type="PANTHER" id="PTHR12784">
    <property type="entry name" value="STEERIN"/>
    <property type="match status" value="1"/>
</dbReference>
<keyword evidence="4" id="KW-1185">Reference proteome</keyword>
<dbReference type="OrthoDB" id="2161974at2759"/>
<dbReference type="Gene3D" id="1.10.418.10">
    <property type="entry name" value="Calponin-like domain"/>
    <property type="match status" value="1"/>
</dbReference>
<dbReference type="AlphaFoldDB" id="A0A0R3U385"/>
<evidence type="ECO:0000256" key="1">
    <source>
        <dbReference type="SAM" id="MobiDB-lite"/>
    </source>
</evidence>
<feature type="region of interest" description="Disordered" evidence="1">
    <location>
        <begin position="348"/>
        <end position="380"/>
    </location>
</feature>
<evidence type="ECO:0000313" key="4">
    <source>
        <dbReference type="Proteomes" id="UP000267029"/>
    </source>
</evidence>
<feature type="compositionally biased region" description="Polar residues" evidence="1">
    <location>
        <begin position="315"/>
        <end position="332"/>
    </location>
</feature>
<feature type="domain" description="Calponin-homology (CH)" evidence="2">
    <location>
        <begin position="63"/>
        <end position="170"/>
    </location>
</feature>
<accession>A0A0R3U385</accession>
<feature type="compositionally biased region" description="Low complexity" evidence="1">
    <location>
        <begin position="219"/>
        <end position="230"/>
    </location>
</feature>
<dbReference type="InterPro" id="IPR001715">
    <property type="entry name" value="CH_dom"/>
</dbReference>
<dbReference type="GO" id="GO:0022008">
    <property type="term" value="P:neurogenesis"/>
    <property type="evidence" value="ECO:0007669"/>
    <property type="project" value="InterPro"/>
</dbReference>
<protein>
    <recommendedName>
        <fullName evidence="2">Calponin-homology (CH) domain-containing protein</fullName>
    </recommendedName>
</protein>
<reference evidence="3 4" key="1">
    <citation type="submission" date="2018-10" db="EMBL/GenBank/DDBJ databases">
        <authorList>
            <consortium name="Pathogen Informatics"/>
        </authorList>
    </citation>
    <scope>NUCLEOTIDE SEQUENCE [LARGE SCALE GENOMIC DNA]</scope>
</reference>